<dbReference type="InterPro" id="IPR055474">
    <property type="entry name" value="DUF7046"/>
</dbReference>
<dbReference type="PROSITE" id="PS00751">
    <property type="entry name" value="TCP1_2"/>
    <property type="match status" value="1"/>
</dbReference>
<dbReference type="InterPro" id="IPR027410">
    <property type="entry name" value="TCP-1-like_intermed_sf"/>
</dbReference>
<dbReference type="PANTHER" id="PTHR31149">
    <property type="entry name" value="EXPRESSED PROTEIN"/>
    <property type="match status" value="1"/>
</dbReference>
<dbReference type="InterPro" id="IPR053374">
    <property type="entry name" value="TCP-1_chaperonin"/>
</dbReference>
<proteinExistence type="inferred from homology"/>
<organism evidence="15 16">
    <name type="scientific">Carpinus fangiana</name>
    <dbReference type="NCBI Taxonomy" id="176857"/>
    <lineage>
        <taxon>Eukaryota</taxon>
        <taxon>Viridiplantae</taxon>
        <taxon>Streptophyta</taxon>
        <taxon>Embryophyta</taxon>
        <taxon>Tracheophyta</taxon>
        <taxon>Spermatophyta</taxon>
        <taxon>Magnoliopsida</taxon>
        <taxon>eudicotyledons</taxon>
        <taxon>Gunneridae</taxon>
        <taxon>Pentapetalae</taxon>
        <taxon>rosids</taxon>
        <taxon>fabids</taxon>
        <taxon>Fagales</taxon>
        <taxon>Betulaceae</taxon>
        <taxon>Carpinus</taxon>
    </lineage>
</organism>
<keyword evidence="5 9" id="KW-0547">Nucleotide-binding</keyword>
<dbReference type="FunFam" id="3.50.7.10:FF:000005">
    <property type="entry name" value="T-complex protein 1 subunit gamma"/>
    <property type="match status" value="1"/>
</dbReference>
<protein>
    <recommendedName>
        <fullName evidence="3 10">T-complex protein 1 subunit gamma</fullName>
    </recommendedName>
</protein>
<dbReference type="InterPro" id="IPR054827">
    <property type="entry name" value="thermosome_alpha"/>
</dbReference>
<dbReference type="InterPro" id="IPR002423">
    <property type="entry name" value="Cpn60/GroEL/TCP-1"/>
</dbReference>
<dbReference type="Gene3D" id="1.10.560.10">
    <property type="entry name" value="GroEL-like equatorial domain"/>
    <property type="match status" value="1"/>
</dbReference>
<dbReference type="SUPFAM" id="SSF52029">
    <property type="entry name" value="GroEL apical domain-like"/>
    <property type="match status" value="1"/>
</dbReference>
<sequence>MENGYEAGRLAEKFSGLAVTAGATTTTNNNNDSLFQVMKAVEAAEATIKQQVEENTRLRNELHQKILELDRRKADESVAQRPRSVDTWTGGIHGSYEGNQEDRLKSTGNTSAAVPPGPLVLHLDLKPDNDPAIQSPAESHYESSKINGTLKVFPGGTPSADNTGFSQFPSPSTTSFSPGRYQMEGEYDPRFNLSGQGLMPVTEVNNSSSLWKQDLIVKIREHEEEIMQLRKHLADYSVKEAHIRNEKYILEKRIAYMRLAFDQQQQDLVDAASKALSYRQDIIEENIRLTYALQDAQQERSTFVTYLLPLLAEYSLQPPVPDAQSIVSNVKVLFKHLQEKLLLTESKLKESQYQLAPWRSDMNHSNFAPQSPSHPIGAALTTSNKNGLELVPQPPYSHGKIPVSSSDAQTATDWEPSSRHQIALGGVAARNLEPDDLGRYPPLASRGPAAHEIPVQFAVTRSDVHATHYGEETTSKQVTFREPVSNTEMDDPESEGNQNEREPSANWTSGTSPYTTAIDDPGSSYSPYLAPVLEEPSSSFSEAADDDPLPAIEGLQISGDAVPGRELQACGYSINGTTSCNFEWVRHLEDGSVNYIDGAKQPNYLVTADDVDTYLAIEVQPLDNRKRKGELVKVFANEHKKITCDSEMQNHIEKTLYGGHASYKVSLSVAILYGNPTAFLITGSGGDEHLLRADSNSIDISCPRDTIVLTLRLFIRRSVERRKGKKREDSLKRESGSKVQHANIQSSKAVADIIRTTLGPRSMLKMLLDAAGGIVVTNDGNAILRELDIAHPAAKSMIELSRTQDEEVGDGTTSVIVLAGEMLHVAEAFIDKNYHPTVICRAYNKALEDAIAVLDQIAMPIDVKDRGTMLGLVKSCIGTKFTSQFGDLIADLAIDATTTVGVDLGQGLHEVDIKKYIKVEKVPGGQLEDSRVLKGVMINKDVVAPGKMRRKIVNPRIILLDCPLEYKKGENQTNTELVREEDWEVLLKMEEEYIKNLCDQIVMFKPDLVITEKGLSDLACHYLCKHGISAIRRLRKTDNNRIAKACGAVIVNRPDELQESDVGTGAGLFEVKKIGDEFFAFIVDCKDPKACTVLLRGASKDLLNEVERNLQDAMSVARNIIKNPKLLPGGGATELTVSATLKLKSSSIEGVEKWPYEAAAIAFEAIPRTLAQNCGVNVIRTMTVLQGKHANGENAWIGIDGNTGAVTDMKERKIWDAYNVKAQTFKTAIEAACMLLRIDDIVSGIKKKQPSGSQAPSKPKIETEADADNEQILPD</sequence>
<dbReference type="GO" id="GO:0016887">
    <property type="term" value="F:ATP hydrolysis activity"/>
    <property type="evidence" value="ECO:0007669"/>
    <property type="project" value="InterPro"/>
</dbReference>
<evidence type="ECO:0000256" key="3">
    <source>
        <dbReference type="ARBA" id="ARBA00017187"/>
    </source>
</evidence>
<feature type="region of interest" description="Disordered" evidence="12">
    <location>
        <begin position="724"/>
        <end position="743"/>
    </location>
</feature>
<dbReference type="Pfam" id="PF00118">
    <property type="entry name" value="Cpn60_TCP1"/>
    <property type="match status" value="1"/>
</dbReference>
<dbReference type="GO" id="GO:0005886">
    <property type="term" value="C:plasma membrane"/>
    <property type="evidence" value="ECO:0007669"/>
    <property type="project" value="TreeGrafter"/>
</dbReference>
<feature type="compositionally biased region" description="Basic and acidic residues" evidence="12">
    <location>
        <begin position="726"/>
        <end position="736"/>
    </location>
</feature>
<feature type="coiled-coil region" evidence="11">
    <location>
        <begin position="41"/>
        <end position="68"/>
    </location>
</feature>
<keyword evidence="7 9" id="KW-0143">Chaperone</keyword>
<evidence type="ECO:0000256" key="4">
    <source>
        <dbReference type="ARBA" id="ARBA00022490"/>
    </source>
</evidence>
<dbReference type="GO" id="GO:0005832">
    <property type="term" value="C:chaperonin-containing T-complex"/>
    <property type="evidence" value="ECO:0007669"/>
    <property type="project" value="UniProtKB-ARBA"/>
</dbReference>
<evidence type="ECO:0000256" key="12">
    <source>
        <dbReference type="SAM" id="MobiDB-lite"/>
    </source>
</evidence>
<dbReference type="NCBIfam" id="NF041082">
    <property type="entry name" value="thermosome_alpha"/>
    <property type="match status" value="1"/>
</dbReference>
<dbReference type="Pfam" id="PF23080">
    <property type="entry name" value="DUF7046"/>
    <property type="match status" value="1"/>
</dbReference>
<evidence type="ECO:0000256" key="9">
    <source>
        <dbReference type="RuleBase" id="RU004187"/>
    </source>
</evidence>
<feature type="region of interest" description="Disordered" evidence="12">
    <location>
        <begin position="73"/>
        <end position="116"/>
    </location>
</feature>
<evidence type="ECO:0000256" key="5">
    <source>
        <dbReference type="ARBA" id="ARBA00022741"/>
    </source>
</evidence>
<evidence type="ECO:0000256" key="10">
    <source>
        <dbReference type="RuleBase" id="RU004191"/>
    </source>
</evidence>
<dbReference type="FunFam" id="2.60.40.2700:FF:000001">
    <property type="entry name" value="Transmembrane protein"/>
    <property type="match status" value="1"/>
</dbReference>
<evidence type="ECO:0000256" key="11">
    <source>
        <dbReference type="SAM" id="Coils"/>
    </source>
</evidence>
<evidence type="ECO:0000256" key="1">
    <source>
        <dbReference type="ARBA" id="ARBA00004496"/>
    </source>
</evidence>
<feature type="domain" description="DUF7046" evidence="13">
    <location>
        <begin position="666"/>
        <end position="726"/>
    </location>
</feature>
<dbReference type="GO" id="GO:0140662">
    <property type="term" value="F:ATP-dependent protein folding chaperone"/>
    <property type="evidence" value="ECO:0007669"/>
    <property type="project" value="InterPro"/>
</dbReference>
<dbReference type="GO" id="GO:0051082">
    <property type="term" value="F:unfolded protein binding"/>
    <property type="evidence" value="ECO:0007669"/>
    <property type="project" value="InterPro"/>
</dbReference>
<dbReference type="InterPro" id="IPR027413">
    <property type="entry name" value="GROEL-like_equatorial_sf"/>
</dbReference>
<comment type="function">
    <text evidence="8">Molecular chaperone; assists the folding of proteins upon ATP hydrolysis. Known to play a role, in vitro, in the folding of actin and tubulin.</text>
</comment>
<dbReference type="InterPro" id="IPR056284">
    <property type="entry name" value="AIR9-like_A9"/>
</dbReference>
<dbReference type="InterPro" id="IPR012719">
    <property type="entry name" value="Chap_CCT_gamma"/>
</dbReference>
<evidence type="ECO:0000256" key="2">
    <source>
        <dbReference type="ARBA" id="ARBA00008020"/>
    </source>
</evidence>
<gene>
    <name evidence="15" type="ORF">FH972_020944</name>
</gene>
<comment type="subcellular location">
    <subcellularLocation>
        <location evidence="1">Cytoplasm</location>
    </subcellularLocation>
</comment>
<dbReference type="NCBIfam" id="NF041083">
    <property type="entry name" value="thermosome_beta"/>
    <property type="match status" value="1"/>
</dbReference>
<accession>A0A5N6RY91</accession>
<dbReference type="Gene3D" id="3.30.260.10">
    <property type="entry name" value="TCP-1-like chaperonin intermediate domain"/>
    <property type="match status" value="1"/>
</dbReference>
<comment type="similarity">
    <text evidence="2 9">Belongs to the TCP-1 chaperonin family.</text>
</comment>
<feature type="coiled-coil region" evidence="11">
    <location>
        <begin position="212"/>
        <end position="239"/>
    </location>
</feature>
<keyword evidence="6 9" id="KW-0067">ATP-binding</keyword>
<keyword evidence="11" id="KW-0175">Coiled coil</keyword>
<evidence type="ECO:0000259" key="14">
    <source>
        <dbReference type="Pfam" id="PF23197"/>
    </source>
</evidence>
<evidence type="ECO:0000313" key="16">
    <source>
        <dbReference type="Proteomes" id="UP000327013"/>
    </source>
</evidence>
<dbReference type="AlphaFoldDB" id="A0A5N6RY91"/>
<dbReference type="InterPro" id="IPR002194">
    <property type="entry name" value="Chaperonin_TCP-1_CS"/>
</dbReference>
<evidence type="ECO:0000259" key="13">
    <source>
        <dbReference type="Pfam" id="PF23080"/>
    </source>
</evidence>
<name>A0A5N6RY91_9ROSI</name>
<dbReference type="Gene3D" id="3.50.7.10">
    <property type="entry name" value="GroEL"/>
    <property type="match status" value="1"/>
</dbReference>
<dbReference type="FunFam" id="1.10.560.10:FF:000034">
    <property type="entry name" value="T-complex protein 1 subunit gamma"/>
    <property type="match status" value="1"/>
</dbReference>
<dbReference type="PRINTS" id="PR00304">
    <property type="entry name" value="TCOMPLEXTCP1"/>
</dbReference>
<feature type="region of interest" description="Disordered" evidence="12">
    <location>
        <begin position="467"/>
        <end position="530"/>
    </location>
</feature>
<dbReference type="InterPro" id="IPR017998">
    <property type="entry name" value="Chaperone_TCP-1"/>
</dbReference>
<feature type="region of interest" description="Disordered" evidence="12">
    <location>
        <begin position="1246"/>
        <end position="1275"/>
    </location>
</feature>
<dbReference type="PANTHER" id="PTHR31149:SF10">
    <property type="entry name" value="OS05G0100900 PROTEIN"/>
    <property type="match status" value="1"/>
</dbReference>
<feature type="compositionally biased region" description="Polar residues" evidence="12">
    <location>
        <begin position="505"/>
        <end position="515"/>
    </location>
</feature>
<dbReference type="CDD" id="cd03337">
    <property type="entry name" value="TCP1_gamma"/>
    <property type="match status" value="1"/>
</dbReference>
<keyword evidence="4" id="KW-0963">Cytoplasm</keyword>
<dbReference type="SUPFAM" id="SSF54849">
    <property type="entry name" value="GroEL-intermediate domain like"/>
    <property type="match status" value="1"/>
</dbReference>
<evidence type="ECO:0000256" key="8">
    <source>
        <dbReference type="ARBA" id="ARBA00024677"/>
    </source>
</evidence>
<dbReference type="FunFam" id="1.10.560.10:FF:000037">
    <property type="entry name" value="T-complex protein 1 subunit gamma"/>
    <property type="match status" value="1"/>
</dbReference>
<dbReference type="Gene3D" id="2.60.40.2700">
    <property type="match status" value="1"/>
</dbReference>
<dbReference type="OrthoDB" id="10248520at2759"/>
<feature type="domain" description="AIR9-like A9" evidence="14">
    <location>
        <begin position="553"/>
        <end position="634"/>
    </location>
</feature>
<dbReference type="Pfam" id="PF23197">
    <property type="entry name" value="IG_AIR9"/>
    <property type="match status" value="1"/>
</dbReference>
<dbReference type="PROSITE" id="PS00750">
    <property type="entry name" value="TCP1_1"/>
    <property type="match status" value="1"/>
</dbReference>
<dbReference type="Proteomes" id="UP000327013">
    <property type="component" value="Chromosome 8"/>
</dbReference>
<evidence type="ECO:0000256" key="7">
    <source>
        <dbReference type="ARBA" id="ARBA00023186"/>
    </source>
</evidence>
<evidence type="ECO:0000256" key="6">
    <source>
        <dbReference type="ARBA" id="ARBA00022840"/>
    </source>
</evidence>
<dbReference type="SUPFAM" id="SSF48592">
    <property type="entry name" value="GroEL equatorial domain-like"/>
    <property type="match status" value="1"/>
</dbReference>
<dbReference type="NCBIfam" id="TIGR02344">
    <property type="entry name" value="chap_CCT_gamma"/>
    <property type="match status" value="1"/>
</dbReference>
<dbReference type="PROSITE" id="PS00995">
    <property type="entry name" value="TCP1_3"/>
    <property type="match status" value="1"/>
</dbReference>
<reference evidence="15 16" key="1">
    <citation type="submission" date="2019-06" db="EMBL/GenBank/DDBJ databases">
        <title>A chromosomal-level reference genome of Carpinus fangiana (Coryloideae, Betulaceae).</title>
        <authorList>
            <person name="Yang X."/>
            <person name="Wang Z."/>
            <person name="Zhang L."/>
            <person name="Hao G."/>
            <person name="Liu J."/>
            <person name="Yang Y."/>
        </authorList>
    </citation>
    <scope>NUCLEOTIDE SEQUENCE [LARGE SCALE GENOMIC DNA]</scope>
    <source>
        <strain evidence="15">Cfa_2016G</strain>
        <tissue evidence="15">Leaf</tissue>
    </source>
</reference>
<dbReference type="EMBL" id="CM017328">
    <property type="protein sequence ID" value="KAE8126203.1"/>
    <property type="molecule type" value="Genomic_DNA"/>
</dbReference>
<dbReference type="GO" id="GO:0005524">
    <property type="term" value="F:ATP binding"/>
    <property type="evidence" value="ECO:0007669"/>
    <property type="project" value="UniProtKB-KW"/>
</dbReference>
<dbReference type="InterPro" id="IPR027409">
    <property type="entry name" value="GroEL-like_apical_dom_sf"/>
</dbReference>
<keyword evidence="16" id="KW-1185">Reference proteome</keyword>
<evidence type="ECO:0000313" key="15">
    <source>
        <dbReference type="EMBL" id="KAE8126203.1"/>
    </source>
</evidence>